<dbReference type="GO" id="GO:0042597">
    <property type="term" value="C:periplasmic space"/>
    <property type="evidence" value="ECO:0007669"/>
    <property type="project" value="UniProtKB-SubCell"/>
</dbReference>
<comment type="similarity">
    <text evidence="2">Belongs to the bacterial solute-binding protein SsuA/TauA family.</text>
</comment>
<dbReference type="KEGG" id="acom:CEW83_11720"/>
<dbReference type="PANTHER" id="PTHR30024:SF47">
    <property type="entry name" value="TAURINE-BINDING PERIPLASMIC PROTEIN"/>
    <property type="match status" value="1"/>
</dbReference>
<dbReference type="Gene3D" id="3.40.190.10">
    <property type="entry name" value="Periplasmic binding protein-like II"/>
    <property type="match status" value="2"/>
</dbReference>
<protein>
    <submittedName>
        <fullName evidence="4">Nitrate/sulfonate/bicarbonate ABC transporter</fullName>
    </submittedName>
</protein>
<comment type="subcellular location">
    <subcellularLocation>
        <location evidence="1">Periplasm</location>
    </subcellularLocation>
</comment>
<dbReference type="Proteomes" id="UP000244930">
    <property type="component" value="Chromosome"/>
</dbReference>
<sequence>MQFGVGMIRRRFLQSLLVCAGAGKVLTACSPPTEPLRFGANAWPGYAPLRLAEASGLISPERLRVLDFPNSSMVLSAFRNGTIDAAGLTLDEALALAASRQPLRIVLVFDVSDGADVIVARPGISALDQLEGCRVGVETEALGAYLIGRALERVSLPLHSVEIVSMPLDRHESAFASGQVDALVTFEPVRSRLLEAGASELFSSREIPGEIVDVLVVREDVLRTRRADLQAAVSAHFEARLALLADPAAAAERLGARLSLDEVALRAALGLIQLPGPEENRRLLGGADAGLAQVLVTMSSRMKSLGLLEGELVLKGMLVADLVEAV</sequence>
<evidence type="ECO:0000256" key="3">
    <source>
        <dbReference type="ARBA" id="ARBA00022729"/>
    </source>
</evidence>
<proteinExistence type="inferred from homology"/>
<evidence type="ECO:0000256" key="2">
    <source>
        <dbReference type="ARBA" id="ARBA00010742"/>
    </source>
</evidence>
<keyword evidence="5" id="KW-1185">Reference proteome</keyword>
<accession>A0A2U8GQN9</accession>
<dbReference type="SUPFAM" id="SSF53850">
    <property type="entry name" value="Periplasmic binding protein-like II"/>
    <property type="match status" value="1"/>
</dbReference>
<evidence type="ECO:0000313" key="5">
    <source>
        <dbReference type="Proteomes" id="UP000244930"/>
    </source>
</evidence>
<dbReference type="AlphaFoldDB" id="A0A2U8GQN9"/>
<evidence type="ECO:0000256" key="1">
    <source>
        <dbReference type="ARBA" id="ARBA00004418"/>
    </source>
</evidence>
<reference evidence="4 5" key="1">
    <citation type="submission" date="2017-06" db="EMBL/GenBank/DDBJ databases">
        <title>Azoarcus.</title>
        <authorList>
            <person name="Woo J.-H."/>
            <person name="Kim H.-S."/>
        </authorList>
    </citation>
    <scope>NUCLEOTIDE SEQUENCE [LARGE SCALE GENOMIC DNA]</scope>
    <source>
        <strain evidence="4 5">TSPY31</strain>
    </source>
</reference>
<organism evidence="4 5">
    <name type="scientific">Parazoarcus communis</name>
    <dbReference type="NCBI Taxonomy" id="41977"/>
    <lineage>
        <taxon>Bacteria</taxon>
        <taxon>Pseudomonadati</taxon>
        <taxon>Pseudomonadota</taxon>
        <taxon>Betaproteobacteria</taxon>
        <taxon>Rhodocyclales</taxon>
        <taxon>Zoogloeaceae</taxon>
        <taxon>Parazoarcus</taxon>
    </lineage>
</organism>
<keyword evidence="3" id="KW-0732">Signal</keyword>
<dbReference type="PANTHER" id="PTHR30024">
    <property type="entry name" value="ALIPHATIC SULFONATES-BINDING PROTEIN-RELATED"/>
    <property type="match status" value="1"/>
</dbReference>
<dbReference type="EMBL" id="CP022187">
    <property type="protein sequence ID" value="AWI75800.1"/>
    <property type="molecule type" value="Genomic_DNA"/>
</dbReference>
<dbReference type="Pfam" id="PF13379">
    <property type="entry name" value="NMT1_2"/>
    <property type="match status" value="1"/>
</dbReference>
<evidence type="ECO:0000313" key="4">
    <source>
        <dbReference type="EMBL" id="AWI75800.1"/>
    </source>
</evidence>
<gene>
    <name evidence="4" type="ORF">CEW83_11720</name>
</gene>
<name>A0A2U8GQN9_9RHOO</name>